<keyword evidence="3" id="KW-1185">Reference proteome</keyword>
<dbReference type="AlphaFoldDB" id="A0A1T4MNA5"/>
<feature type="signal peptide" evidence="1">
    <location>
        <begin position="1"/>
        <end position="22"/>
    </location>
</feature>
<dbReference type="EMBL" id="FUXA01000007">
    <property type="protein sequence ID" value="SJZ68590.1"/>
    <property type="molecule type" value="Genomic_DNA"/>
</dbReference>
<name>A0A1T4MNA5_9FIRM</name>
<dbReference type="InterPro" id="IPR010281">
    <property type="entry name" value="DUF885"/>
</dbReference>
<keyword evidence="1" id="KW-0732">Signal</keyword>
<evidence type="ECO:0000313" key="2">
    <source>
        <dbReference type="EMBL" id="SJZ68590.1"/>
    </source>
</evidence>
<proteinExistence type="predicted"/>
<sequence>MFKKKIKGRISLILVAMLMATAGCGKKGKNSKKVEDNKEANVVTESQFTGEDIEIPTTEFASSGDSSIIKAVSYADKKNDDFEKYIDEEFVNQVTSSTIAYHDCITNGDNFGITKPKDVKWDEDKVGDTVEEWIENELKGIEESYDKLIKFEGAKLTEDEYLTFLVYKRQLEITKAGIKYSEFISPFFPGRGIQAETGEALMEYRFNNKEDVDDYIELMNKYPDYVDQNVKYEKWRNEKGYVLPEAMIDRAITQCDDFLAEKENNYVIVEFNGKIDAADFLTADEKEEYKKKNVKAMENVFEGYETIKKTLEESRSQSVNKAVAEYENGKDYYNEYIIPYFASTDKTGDELCAEFDKRAQEIADEMSTIAEQYPDETEYFYNHVQDAFKDIDTKDVEEIVNIAMDKTLDNYPVIDKMQFKASYLSEVSSKILSNTLAYYLIPTLDEPDNNIIRVNSNTSSGMWGTLTHEGCPGHMYQFNYFRSTDASKLRKISLPLGYIEGWAVYASYNAYDDYDYPDMENDAVIGTLFRLNDERNYLINERIELGVNYEGWSAEDMVKYLSDVHYINALEEGSDEYNQMVAAFEEQRKGILAGDPGLLLSYSQGYNEMRNLREYAKEKLGDKFNIVEYHKAVLDAGPCYYDILKEQVDEYINETLSK</sequence>
<dbReference type="PROSITE" id="PS51257">
    <property type="entry name" value="PROKAR_LIPOPROTEIN"/>
    <property type="match status" value="1"/>
</dbReference>
<feature type="chain" id="PRO_5039597958" evidence="1">
    <location>
        <begin position="23"/>
        <end position="658"/>
    </location>
</feature>
<evidence type="ECO:0000313" key="3">
    <source>
        <dbReference type="Proteomes" id="UP000189857"/>
    </source>
</evidence>
<protein>
    <submittedName>
        <fullName evidence="2">Uncharacterized conserved protein, DUF885 familyt</fullName>
    </submittedName>
</protein>
<reference evidence="2 3" key="1">
    <citation type="submission" date="2017-02" db="EMBL/GenBank/DDBJ databases">
        <authorList>
            <person name="Peterson S.W."/>
        </authorList>
    </citation>
    <scope>NUCLEOTIDE SEQUENCE [LARGE SCALE GENOMIC DNA]</scope>
    <source>
        <strain evidence="2 3">ATCC 17233</strain>
    </source>
</reference>
<organism evidence="2 3">
    <name type="scientific">Eubacterium ruminantium</name>
    <dbReference type="NCBI Taxonomy" id="42322"/>
    <lineage>
        <taxon>Bacteria</taxon>
        <taxon>Bacillati</taxon>
        <taxon>Bacillota</taxon>
        <taxon>Clostridia</taxon>
        <taxon>Eubacteriales</taxon>
        <taxon>Eubacteriaceae</taxon>
        <taxon>Eubacterium</taxon>
    </lineage>
</organism>
<dbReference type="Proteomes" id="UP000189857">
    <property type="component" value="Unassembled WGS sequence"/>
</dbReference>
<dbReference type="RefSeq" id="WP_078787145.1">
    <property type="nucleotide sequence ID" value="NZ_FMTO01000006.1"/>
</dbReference>
<dbReference type="OrthoDB" id="9760040at2"/>
<accession>A0A1T4MNA5</accession>
<evidence type="ECO:0000256" key="1">
    <source>
        <dbReference type="SAM" id="SignalP"/>
    </source>
</evidence>
<dbReference type="PANTHER" id="PTHR33361">
    <property type="entry name" value="GLR0591 PROTEIN"/>
    <property type="match status" value="1"/>
</dbReference>
<gene>
    <name evidence="2" type="ORF">SAMN02745110_01306</name>
</gene>
<dbReference type="Pfam" id="PF05960">
    <property type="entry name" value="DUF885"/>
    <property type="match status" value="1"/>
</dbReference>
<dbReference type="PANTHER" id="PTHR33361:SF2">
    <property type="entry name" value="DUF885 DOMAIN-CONTAINING PROTEIN"/>
    <property type="match status" value="1"/>
</dbReference>